<dbReference type="SMART" id="SM00559">
    <property type="entry name" value="Ku78"/>
    <property type="match status" value="1"/>
</dbReference>
<dbReference type="InterPro" id="IPR016194">
    <property type="entry name" value="SPOC-like_C_dom_sf"/>
</dbReference>
<accession>A0A953HYM9</accession>
<name>A0A953HYM9_9BACT</name>
<evidence type="ECO:0000313" key="4">
    <source>
        <dbReference type="EMBL" id="MBY5959071.1"/>
    </source>
</evidence>
<feature type="domain" description="Ku" evidence="3">
    <location>
        <begin position="52"/>
        <end position="179"/>
    </location>
</feature>
<evidence type="ECO:0000256" key="2">
    <source>
        <dbReference type="HAMAP-Rule" id="MF_01875"/>
    </source>
</evidence>
<proteinExistence type="inferred from homology"/>
<evidence type="ECO:0000259" key="3">
    <source>
        <dbReference type="SMART" id="SM00559"/>
    </source>
</evidence>
<dbReference type="AlphaFoldDB" id="A0A953HYM9"/>
<keyword evidence="2" id="KW-0234">DNA repair</keyword>
<comment type="function">
    <text evidence="2">With LigD forms a non-homologous end joining (NHEJ) DNA repair enzyme, which repairs dsDNA breaks with reduced fidelity. Binds linear dsDNA with 5'- and 3'- overhangs but not closed circular dsDNA nor ssDNA. Recruits and stimulates the ligase activity of LigD.</text>
</comment>
<evidence type="ECO:0000313" key="5">
    <source>
        <dbReference type="Proteomes" id="UP000753961"/>
    </source>
</evidence>
<keyword evidence="1 2" id="KW-0238">DNA-binding</keyword>
<dbReference type="Pfam" id="PF02735">
    <property type="entry name" value="Ku"/>
    <property type="match status" value="1"/>
</dbReference>
<comment type="similarity">
    <text evidence="2">Belongs to the prokaryotic Ku family.</text>
</comment>
<evidence type="ECO:0000256" key="1">
    <source>
        <dbReference type="ARBA" id="ARBA00023125"/>
    </source>
</evidence>
<reference evidence="4" key="1">
    <citation type="submission" date="2021-06" db="EMBL/GenBank/DDBJ databases">
        <title>44 bacteria genomes isolated from Dapeng, Shenzhen.</title>
        <authorList>
            <person name="Zheng W."/>
            <person name="Yu S."/>
            <person name="Huang Y."/>
        </authorList>
    </citation>
    <scope>NUCLEOTIDE SEQUENCE</scope>
    <source>
        <strain evidence="4">DP5N28-2</strain>
    </source>
</reference>
<dbReference type="Proteomes" id="UP000753961">
    <property type="component" value="Unassembled WGS sequence"/>
</dbReference>
<dbReference type="EMBL" id="JAHVHU010000011">
    <property type="protein sequence ID" value="MBY5959071.1"/>
    <property type="molecule type" value="Genomic_DNA"/>
</dbReference>
<dbReference type="HAMAP" id="MF_01875">
    <property type="entry name" value="Prokaryotic_Ku"/>
    <property type="match status" value="1"/>
</dbReference>
<sequence>MRSIWNGSISFGLVSIPIKLYSGSEERRIDLDMLDRRDHARIRYKRVNETTGEEVKWDDIVKGFKRDDEYIVLEDEDFDMADMKKSKTIDIEEFVAEAEVADVLFKKPYFVEPREGGEKSYALLTKALQESKKLGVATFVMRQKEHLSLIGVYQNALVLHVIRFSDEIRDPSKLEIPDTKVSKKELDMAHSLIDQYTSEFQFDNFKDVYNDKLMKIIEDKAKGKKPKLKKVESTPTEATDLMAKLKASLEQKKKSKKAS</sequence>
<gene>
    <name evidence="2" type="primary">ku</name>
    <name evidence="4" type="ORF">KUV50_13045</name>
</gene>
<dbReference type="InterPro" id="IPR006164">
    <property type="entry name" value="DNA_bd_Ku70/Ku80"/>
</dbReference>
<keyword evidence="2" id="KW-0227">DNA damage</keyword>
<comment type="caution">
    <text evidence="4">The sequence shown here is derived from an EMBL/GenBank/DDBJ whole genome shotgun (WGS) entry which is preliminary data.</text>
</comment>
<dbReference type="PANTHER" id="PTHR41251:SF1">
    <property type="entry name" value="NON-HOMOLOGOUS END JOINING PROTEIN KU"/>
    <property type="match status" value="1"/>
</dbReference>
<dbReference type="GO" id="GO:0003690">
    <property type="term" value="F:double-stranded DNA binding"/>
    <property type="evidence" value="ECO:0007669"/>
    <property type="project" value="UniProtKB-UniRule"/>
</dbReference>
<dbReference type="GO" id="GO:0006303">
    <property type="term" value="P:double-strand break repair via nonhomologous end joining"/>
    <property type="evidence" value="ECO:0007669"/>
    <property type="project" value="UniProtKB-UniRule"/>
</dbReference>
<dbReference type="SUPFAM" id="SSF100939">
    <property type="entry name" value="SPOC domain-like"/>
    <property type="match status" value="1"/>
</dbReference>
<protein>
    <recommendedName>
        <fullName evidence="2">Non-homologous end joining protein Ku</fullName>
    </recommendedName>
</protein>
<dbReference type="PANTHER" id="PTHR41251">
    <property type="entry name" value="NON-HOMOLOGOUS END JOINING PROTEIN KU"/>
    <property type="match status" value="1"/>
</dbReference>
<dbReference type="NCBIfam" id="TIGR02772">
    <property type="entry name" value="Ku_bact"/>
    <property type="match status" value="1"/>
</dbReference>
<dbReference type="GO" id="GO:0006310">
    <property type="term" value="P:DNA recombination"/>
    <property type="evidence" value="ECO:0007669"/>
    <property type="project" value="UniProtKB-KW"/>
</dbReference>
<organism evidence="4 5">
    <name type="scientific">Membranihabitans marinus</name>
    <dbReference type="NCBI Taxonomy" id="1227546"/>
    <lineage>
        <taxon>Bacteria</taxon>
        <taxon>Pseudomonadati</taxon>
        <taxon>Bacteroidota</taxon>
        <taxon>Saprospiria</taxon>
        <taxon>Saprospirales</taxon>
        <taxon>Saprospiraceae</taxon>
        <taxon>Membranihabitans</taxon>
    </lineage>
</organism>
<dbReference type="RefSeq" id="WP_222580604.1">
    <property type="nucleotide sequence ID" value="NZ_JAHVHU010000011.1"/>
</dbReference>
<dbReference type="Gene3D" id="2.40.290.10">
    <property type="match status" value="1"/>
</dbReference>
<keyword evidence="2" id="KW-0233">DNA recombination</keyword>
<dbReference type="PIRSF" id="PIRSF006493">
    <property type="entry name" value="Prok_Ku"/>
    <property type="match status" value="1"/>
</dbReference>
<comment type="subunit">
    <text evidence="2">Homodimer. Interacts with LigD.</text>
</comment>
<dbReference type="InterPro" id="IPR009187">
    <property type="entry name" value="Prok_Ku"/>
</dbReference>
<keyword evidence="5" id="KW-1185">Reference proteome</keyword>
<dbReference type="CDD" id="cd00789">
    <property type="entry name" value="KU_like"/>
    <property type="match status" value="1"/>
</dbReference>